<gene>
    <name evidence="1" type="ORF">FDF74_02800</name>
</gene>
<accession>A0A6M0RAA7</accession>
<proteinExistence type="predicted"/>
<sequence>MKAIQSLTPTQVKAMHYVTNEKSAERVEVTLIGYQRAINASLIEHGFNYKEIDEIFDTAKYFNEEEKEKLYKLKEELKRSGDIEMAKKKIEKDVLELINAMLDKGKKKKEIIGETLFKFPNMSKAMIINAYQEAKENRKTEEAVEKVMNIIEENPKEDKPMKNKLKVLSMTVEGENGKYKVCEKGVELQNKGLTMFFENMEQLESFTEEYKQVFKMVK</sequence>
<dbReference type="Proteomes" id="UP000473885">
    <property type="component" value="Unassembled WGS sequence"/>
</dbReference>
<evidence type="ECO:0000313" key="2">
    <source>
        <dbReference type="Proteomes" id="UP000473885"/>
    </source>
</evidence>
<name>A0A6M0RAA7_9CLOT</name>
<keyword evidence="2" id="KW-1185">Reference proteome</keyword>
<reference evidence="1 2" key="1">
    <citation type="submission" date="2019-04" db="EMBL/GenBank/DDBJ databases">
        <title>Genome sequencing of Clostridium botulinum Groups I-IV and Clostridium butyricum.</title>
        <authorList>
            <person name="Brunt J."/>
            <person name="Van Vliet A.H.M."/>
            <person name="Stringer S.C."/>
            <person name="Carter A.T."/>
            <person name="Peck M.W."/>
        </authorList>
    </citation>
    <scope>NUCLEOTIDE SEQUENCE [LARGE SCALE GENOMIC DNA]</scope>
    <source>
        <strain evidence="1 2">IFR 18/094</strain>
    </source>
</reference>
<dbReference type="AlphaFoldDB" id="A0A6M0RAA7"/>
<evidence type="ECO:0000313" key="1">
    <source>
        <dbReference type="EMBL" id="NEZ46138.1"/>
    </source>
</evidence>
<organism evidence="1 2">
    <name type="scientific">Clostridium niameyense</name>
    <dbReference type="NCBI Taxonomy" id="1622073"/>
    <lineage>
        <taxon>Bacteria</taxon>
        <taxon>Bacillati</taxon>
        <taxon>Bacillota</taxon>
        <taxon>Clostridia</taxon>
        <taxon>Eubacteriales</taxon>
        <taxon>Clostridiaceae</taxon>
        <taxon>Clostridium</taxon>
    </lineage>
</organism>
<dbReference type="EMBL" id="SXDP01000001">
    <property type="protein sequence ID" value="NEZ46138.1"/>
    <property type="molecule type" value="Genomic_DNA"/>
</dbReference>
<comment type="caution">
    <text evidence="1">The sequence shown here is derived from an EMBL/GenBank/DDBJ whole genome shotgun (WGS) entry which is preliminary data.</text>
</comment>
<protein>
    <submittedName>
        <fullName evidence="1">Uncharacterized protein</fullName>
    </submittedName>
</protein>